<dbReference type="EMBL" id="FORX01000025">
    <property type="protein sequence ID" value="SFK44770.1"/>
    <property type="molecule type" value="Genomic_DNA"/>
</dbReference>
<dbReference type="SUPFAM" id="SSF55785">
    <property type="entry name" value="PYP-like sensor domain (PAS domain)"/>
    <property type="match status" value="1"/>
</dbReference>
<evidence type="ECO:0000259" key="16">
    <source>
        <dbReference type="PROSITE" id="PS50112"/>
    </source>
</evidence>
<dbReference type="InterPro" id="IPR003660">
    <property type="entry name" value="HAMP_dom"/>
</dbReference>
<dbReference type="InterPro" id="IPR035965">
    <property type="entry name" value="PAS-like_dom_sf"/>
</dbReference>
<evidence type="ECO:0000256" key="6">
    <source>
        <dbReference type="ARBA" id="ARBA00022679"/>
    </source>
</evidence>
<dbReference type="SMART" id="SM00091">
    <property type="entry name" value="PAS"/>
    <property type="match status" value="1"/>
</dbReference>
<name>A0A1I3ZLE8_9BACT</name>
<evidence type="ECO:0000256" key="4">
    <source>
        <dbReference type="ARBA" id="ARBA00022475"/>
    </source>
</evidence>
<keyword evidence="11 14" id="KW-1133">Transmembrane helix</keyword>
<evidence type="ECO:0000259" key="17">
    <source>
        <dbReference type="PROSITE" id="PS50885"/>
    </source>
</evidence>
<keyword evidence="5" id="KW-0597">Phosphoprotein</keyword>
<evidence type="ECO:0000256" key="14">
    <source>
        <dbReference type="SAM" id="Phobius"/>
    </source>
</evidence>
<dbReference type="InterPro" id="IPR036890">
    <property type="entry name" value="HATPase_C_sf"/>
</dbReference>
<dbReference type="Pfam" id="PF02518">
    <property type="entry name" value="HATPase_c"/>
    <property type="match status" value="1"/>
</dbReference>
<reference evidence="19" key="1">
    <citation type="submission" date="2016-10" db="EMBL/GenBank/DDBJ databases">
        <authorList>
            <person name="Varghese N."/>
            <person name="Submissions S."/>
        </authorList>
    </citation>
    <scope>NUCLEOTIDE SEQUENCE [LARGE SCALE GENOMIC DNA]</scope>
    <source>
        <strain evidence="19">DSM 5918</strain>
    </source>
</reference>
<dbReference type="PANTHER" id="PTHR43065">
    <property type="entry name" value="SENSOR HISTIDINE KINASE"/>
    <property type="match status" value="1"/>
</dbReference>
<dbReference type="InterPro" id="IPR017232">
    <property type="entry name" value="NtrY"/>
</dbReference>
<keyword evidence="4" id="KW-1003">Cell membrane</keyword>
<dbReference type="EC" id="2.7.13.3" evidence="3"/>
<feature type="transmembrane region" description="Helical" evidence="14">
    <location>
        <begin position="93"/>
        <end position="118"/>
    </location>
</feature>
<evidence type="ECO:0000256" key="1">
    <source>
        <dbReference type="ARBA" id="ARBA00000085"/>
    </source>
</evidence>
<dbReference type="CDD" id="cd00082">
    <property type="entry name" value="HisKA"/>
    <property type="match status" value="1"/>
</dbReference>
<dbReference type="STRING" id="52560.SAMN04488082_12531"/>
<evidence type="ECO:0000256" key="8">
    <source>
        <dbReference type="ARBA" id="ARBA00022741"/>
    </source>
</evidence>
<evidence type="ECO:0000256" key="13">
    <source>
        <dbReference type="ARBA" id="ARBA00023136"/>
    </source>
</evidence>
<dbReference type="InterPro" id="IPR003661">
    <property type="entry name" value="HisK_dim/P_dom"/>
</dbReference>
<dbReference type="InterPro" id="IPR000014">
    <property type="entry name" value="PAS"/>
</dbReference>
<dbReference type="CDD" id="cd00130">
    <property type="entry name" value="PAS"/>
    <property type="match status" value="1"/>
</dbReference>
<dbReference type="SMART" id="SM00304">
    <property type="entry name" value="HAMP"/>
    <property type="match status" value="1"/>
</dbReference>
<dbReference type="Gene3D" id="3.30.565.10">
    <property type="entry name" value="Histidine kinase-like ATPase, C-terminal domain"/>
    <property type="match status" value="1"/>
</dbReference>
<dbReference type="Pfam" id="PF00512">
    <property type="entry name" value="HisKA"/>
    <property type="match status" value="1"/>
</dbReference>
<dbReference type="InterPro" id="IPR045671">
    <property type="entry name" value="NtrY-like_N"/>
</dbReference>
<dbReference type="GO" id="GO:0000155">
    <property type="term" value="F:phosphorelay sensor kinase activity"/>
    <property type="evidence" value="ECO:0007669"/>
    <property type="project" value="InterPro"/>
</dbReference>
<evidence type="ECO:0000256" key="5">
    <source>
        <dbReference type="ARBA" id="ARBA00022553"/>
    </source>
</evidence>
<dbReference type="CDD" id="cd06225">
    <property type="entry name" value="HAMP"/>
    <property type="match status" value="1"/>
</dbReference>
<dbReference type="GO" id="GO:0006355">
    <property type="term" value="P:regulation of DNA-templated transcription"/>
    <property type="evidence" value="ECO:0007669"/>
    <property type="project" value="InterPro"/>
</dbReference>
<evidence type="ECO:0000313" key="18">
    <source>
        <dbReference type="EMBL" id="SFK44770.1"/>
    </source>
</evidence>
<dbReference type="Pfam" id="PF19312">
    <property type="entry name" value="NtrY_N"/>
    <property type="match status" value="1"/>
</dbReference>
<feature type="transmembrane region" description="Helical" evidence="14">
    <location>
        <begin position="294"/>
        <end position="316"/>
    </location>
</feature>
<dbReference type="InterPro" id="IPR003594">
    <property type="entry name" value="HATPase_dom"/>
</dbReference>
<evidence type="ECO:0000256" key="10">
    <source>
        <dbReference type="ARBA" id="ARBA00022840"/>
    </source>
</evidence>
<evidence type="ECO:0000256" key="11">
    <source>
        <dbReference type="ARBA" id="ARBA00022989"/>
    </source>
</evidence>
<dbReference type="InterPro" id="IPR004358">
    <property type="entry name" value="Sig_transdc_His_kin-like_C"/>
</dbReference>
<dbReference type="Gene3D" id="6.10.340.10">
    <property type="match status" value="1"/>
</dbReference>
<feature type="domain" description="HAMP" evidence="17">
    <location>
        <begin position="320"/>
        <end position="372"/>
    </location>
</feature>
<comment type="catalytic activity">
    <reaction evidence="1">
        <text>ATP + protein L-histidine = ADP + protein N-phospho-L-histidine.</text>
        <dbReference type="EC" id="2.7.13.3"/>
    </reaction>
</comment>
<evidence type="ECO:0000259" key="15">
    <source>
        <dbReference type="PROSITE" id="PS50109"/>
    </source>
</evidence>
<dbReference type="PROSITE" id="PS50112">
    <property type="entry name" value="PAS"/>
    <property type="match status" value="1"/>
</dbReference>
<keyword evidence="7 14" id="KW-0812">Transmembrane</keyword>
<gene>
    <name evidence="18" type="ORF">SAMN04488082_12531</name>
</gene>
<feature type="transmembrane region" description="Helical" evidence="14">
    <location>
        <begin position="25"/>
        <end position="45"/>
    </location>
</feature>
<evidence type="ECO:0000256" key="12">
    <source>
        <dbReference type="ARBA" id="ARBA00023012"/>
    </source>
</evidence>
<dbReference type="PROSITE" id="PS50109">
    <property type="entry name" value="HIS_KIN"/>
    <property type="match status" value="1"/>
</dbReference>
<dbReference type="PIRSF" id="PIRSF037532">
    <property type="entry name" value="STHK_NtrY"/>
    <property type="match status" value="1"/>
</dbReference>
<feature type="domain" description="Histidine kinase" evidence="15">
    <location>
        <begin position="522"/>
        <end position="733"/>
    </location>
</feature>
<feature type="transmembrane region" description="Helical" evidence="14">
    <location>
        <begin position="51"/>
        <end position="72"/>
    </location>
</feature>
<evidence type="ECO:0000313" key="19">
    <source>
        <dbReference type="Proteomes" id="UP000198635"/>
    </source>
</evidence>
<sequence length="736" mass="82282">MDKSSRHIPVQERTAHERRKRQREITLAAVGIFLIVILTWIELRLLGLNSYLFFALFNVNLILLILVLFLVLRNVIKLVLDRRRRVLGSGLRAKLVLVFVTLSMVPTFIMFVLSTWFVQTSVDYWFQAQVETSMDQALSVGQDFYASAESGLEIKALGILEHLRERKLDFKAKGADEALRQKSREYRLSLSGVITGTMQQKHWESTPVWNDVWPRIMAEVPFAEMGKGMKYWATLWPHADSDLVIGVMSVDEAGSAFLVVGAEVGEGFLDRLELIAQGVGEYKQLRSLKYPLKMTLYMVLGLMTMLIFLGATWFGFRLARELSAPIQALAAGTQRIAQGDLSVRLMDESRDELGLLVQSFNSMAEDLEQSRTHLTRANLQLEEQYQALIAKNHYVQAILENITAGVVSLDRAGRITTMNRAAEGILGLEAGALIGESALDLMGPAHRGLVQEVSQLLRGSPGSQWQRRLDLEVGGETVKLLINAVALMDNEGGDSGIVAVFENISELEKMQRLDAWKEVARRIAHEIKNPLTPIKLSAERLERKFGPVVADPVFTQCTGLIVKQVEHLQEMVREFSSFAKLPEVMLSAGRVEPLLQEAISVFSNSHASIRWVLRAEDVPAVMLDREAMGRAIYNILLNAAEVLADQEDGRVETVLYARKRKGRIYIEISDNGPGIKPEEQSRMFEPYYSTKRSGTGLGLAIVKSIISDHHGHIRVKPNEPAGTTFVIELPAARGEA</sequence>
<evidence type="ECO:0000256" key="7">
    <source>
        <dbReference type="ARBA" id="ARBA00022692"/>
    </source>
</evidence>
<dbReference type="SMART" id="SM00388">
    <property type="entry name" value="HisKA"/>
    <property type="match status" value="1"/>
</dbReference>
<dbReference type="InterPro" id="IPR036097">
    <property type="entry name" value="HisK_dim/P_sf"/>
</dbReference>
<dbReference type="Pfam" id="PF00672">
    <property type="entry name" value="HAMP"/>
    <property type="match status" value="1"/>
</dbReference>
<dbReference type="RefSeq" id="WP_092379061.1">
    <property type="nucleotide sequence ID" value="NZ_FORX01000025.1"/>
</dbReference>
<dbReference type="InterPro" id="IPR005467">
    <property type="entry name" value="His_kinase_dom"/>
</dbReference>
<dbReference type="PROSITE" id="PS50885">
    <property type="entry name" value="HAMP"/>
    <property type="match status" value="1"/>
</dbReference>
<dbReference type="SUPFAM" id="SSF158472">
    <property type="entry name" value="HAMP domain-like"/>
    <property type="match status" value="1"/>
</dbReference>
<proteinExistence type="predicted"/>
<dbReference type="SUPFAM" id="SSF47384">
    <property type="entry name" value="Homodimeric domain of signal transducing histidine kinase"/>
    <property type="match status" value="1"/>
</dbReference>
<dbReference type="PANTHER" id="PTHR43065:SF42">
    <property type="entry name" value="TWO-COMPONENT SENSOR PPRA"/>
    <property type="match status" value="1"/>
</dbReference>
<comment type="subcellular location">
    <subcellularLocation>
        <location evidence="2">Cell membrane</location>
        <topology evidence="2">Multi-pass membrane protein</topology>
    </subcellularLocation>
</comment>
<dbReference type="Pfam" id="PF00989">
    <property type="entry name" value="PAS"/>
    <property type="match status" value="1"/>
</dbReference>
<feature type="domain" description="PAS" evidence="16">
    <location>
        <begin position="391"/>
        <end position="452"/>
    </location>
</feature>
<dbReference type="SUPFAM" id="SSF55874">
    <property type="entry name" value="ATPase domain of HSP90 chaperone/DNA topoisomerase II/histidine kinase"/>
    <property type="match status" value="1"/>
</dbReference>
<keyword evidence="6" id="KW-0808">Transferase</keyword>
<dbReference type="GO" id="GO:0005886">
    <property type="term" value="C:plasma membrane"/>
    <property type="evidence" value="ECO:0007669"/>
    <property type="project" value="UniProtKB-SubCell"/>
</dbReference>
<keyword evidence="12" id="KW-0902">Two-component regulatory system</keyword>
<protein>
    <recommendedName>
        <fullName evidence="3">histidine kinase</fullName>
        <ecNumber evidence="3">2.7.13.3</ecNumber>
    </recommendedName>
</protein>
<dbReference type="InterPro" id="IPR013767">
    <property type="entry name" value="PAS_fold"/>
</dbReference>
<dbReference type="OrthoDB" id="9781147at2"/>
<dbReference type="NCBIfam" id="TIGR00229">
    <property type="entry name" value="sensory_box"/>
    <property type="match status" value="1"/>
</dbReference>
<evidence type="ECO:0000256" key="9">
    <source>
        <dbReference type="ARBA" id="ARBA00022777"/>
    </source>
</evidence>
<dbReference type="Gene3D" id="3.30.450.20">
    <property type="entry name" value="PAS domain"/>
    <property type="match status" value="1"/>
</dbReference>
<keyword evidence="19" id="KW-1185">Reference proteome</keyword>
<dbReference type="PRINTS" id="PR00344">
    <property type="entry name" value="BCTRLSENSOR"/>
</dbReference>
<dbReference type="AlphaFoldDB" id="A0A1I3ZLE8"/>
<keyword evidence="10" id="KW-0067">ATP-binding</keyword>
<evidence type="ECO:0000256" key="3">
    <source>
        <dbReference type="ARBA" id="ARBA00012438"/>
    </source>
</evidence>
<keyword evidence="8" id="KW-0547">Nucleotide-binding</keyword>
<evidence type="ECO:0000256" key="2">
    <source>
        <dbReference type="ARBA" id="ARBA00004651"/>
    </source>
</evidence>
<dbReference type="SMART" id="SM00387">
    <property type="entry name" value="HATPase_c"/>
    <property type="match status" value="1"/>
</dbReference>
<dbReference type="Gene3D" id="1.10.287.130">
    <property type="match status" value="1"/>
</dbReference>
<keyword evidence="9 18" id="KW-0418">Kinase</keyword>
<dbReference type="Proteomes" id="UP000198635">
    <property type="component" value="Unassembled WGS sequence"/>
</dbReference>
<dbReference type="GO" id="GO:0005524">
    <property type="term" value="F:ATP binding"/>
    <property type="evidence" value="ECO:0007669"/>
    <property type="project" value="UniProtKB-KW"/>
</dbReference>
<organism evidence="18 19">
    <name type="scientific">Desulfomicrobium apsheronum</name>
    <dbReference type="NCBI Taxonomy" id="52560"/>
    <lineage>
        <taxon>Bacteria</taxon>
        <taxon>Pseudomonadati</taxon>
        <taxon>Thermodesulfobacteriota</taxon>
        <taxon>Desulfovibrionia</taxon>
        <taxon>Desulfovibrionales</taxon>
        <taxon>Desulfomicrobiaceae</taxon>
        <taxon>Desulfomicrobium</taxon>
    </lineage>
</organism>
<accession>A0A1I3ZLE8</accession>
<keyword evidence="13 14" id="KW-0472">Membrane</keyword>